<keyword evidence="2 3" id="KW-0342">GTP-binding</keyword>
<dbReference type="InterPro" id="IPR006689">
    <property type="entry name" value="Small_GTPase_ARF/SAR"/>
</dbReference>
<evidence type="ECO:0000313" key="5">
    <source>
        <dbReference type="EMBL" id="CAD9037595.1"/>
    </source>
</evidence>
<dbReference type="Pfam" id="PF00025">
    <property type="entry name" value="Arf"/>
    <property type="match status" value="1"/>
</dbReference>
<keyword evidence="1 3" id="KW-0547">Nucleotide-binding</keyword>
<evidence type="ECO:0000256" key="4">
    <source>
        <dbReference type="PIRSR" id="PIRSR606689-2"/>
    </source>
</evidence>
<dbReference type="GO" id="GO:0003924">
    <property type="term" value="F:GTPase activity"/>
    <property type="evidence" value="ECO:0007669"/>
    <property type="project" value="InterPro"/>
</dbReference>
<sequence length="291" mass="32403">MAANSRGKMDYIKEHKIHILFEQLAGTLLADKPAQPIPFLIEQLKAIHNGNLAATKPEPTPAVVAAPEPEKPKDPYKVTLAVFGLDAAGKSTMISAVAGEVDPNLAPTVGFNPNHFQSESWDLMMFDLGGGPKFRNVWKEYYSELHGIIFVVDSADSDRFIEARDALKGILDDSRAAGKPLLIFANKQDKSTAKTAAEMETILEVKDIERHHVFGCSAIADPVDENIEKGLEWVLEEVTTSFDALSERIKMQLAEDKERRRQAMAEQAKRVEQYRKEWADKEGEKGKKEEA</sequence>
<dbReference type="PROSITE" id="PS51417">
    <property type="entry name" value="ARF"/>
    <property type="match status" value="1"/>
</dbReference>
<dbReference type="InterPro" id="IPR051995">
    <property type="entry name" value="Ciliary_GTPase"/>
</dbReference>
<dbReference type="SMART" id="SM00177">
    <property type="entry name" value="ARF"/>
    <property type="match status" value="1"/>
</dbReference>
<accession>A0A7S1JAY0</accession>
<keyword evidence="4" id="KW-0460">Magnesium</keyword>
<organism evidence="5">
    <name type="scientific">Eutreptiella gymnastica</name>
    <dbReference type="NCBI Taxonomy" id="73025"/>
    <lineage>
        <taxon>Eukaryota</taxon>
        <taxon>Discoba</taxon>
        <taxon>Euglenozoa</taxon>
        <taxon>Euglenida</taxon>
        <taxon>Spirocuta</taxon>
        <taxon>Euglenophyceae</taxon>
        <taxon>Eutreptiales</taxon>
        <taxon>Eutreptiaceae</taxon>
        <taxon>Eutreptiella</taxon>
    </lineage>
</organism>
<dbReference type="GO" id="GO:0005525">
    <property type="term" value="F:GTP binding"/>
    <property type="evidence" value="ECO:0007669"/>
    <property type="project" value="UniProtKB-KW"/>
</dbReference>
<dbReference type="EMBL" id="HBGA01131513">
    <property type="protein sequence ID" value="CAD9037595.1"/>
    <property type="molecule type" value="Transcribed_RNA"/>
</dbReference>
<proteinExistence type="predicted"/>
<feature type="binding site" evidence="3">
    <location>
        <position position="130"/>
    </location>
    <ligand>
        <name>GTP</name>
        <dbReference type="ChEBI" id="CHEBI:37565"/>
    </ligand>
</feature>
<name>A0A7S1JAY0_9EUGL</name>
<keyword evidence="4" id="KW-0479">Metal-binding</keyword>
<reference evidence="5" key="1">
    <citation type="submission" date="2021-01" db="EMBL/GenBank/DDBJ databases">
        <authorList>
            <person name="Corre E."/>
            <person name="Pelletier E."/>
            <person name="Niang G."/>
            <person name="Scheremetjew M."/>
            <person name="Finn R."/>
            <person name="Kale V."/>
            <person name="Holt S."/>
            <person name="Cochrane G."/>
            <person name="Meng A."/>
            <person name="Brown T."/>
            <person name="Cohen L."/>
        </authorList>
    </citation>
    <scope>NUCLEOTIDE SEQUENCE</scope>
    <source>
        <strain evidence="5">NIES-381</strain>
    </source>
</reference>
<feature type="binding site" evidence="4">
    <location>
        <position position="108"/>
    </location>
    <ligand>
        <name>Mg(2+)</name>
        <dbReference type="ChEBI" id="CHEBI:18420"/>
    </ligand>
</feature>
<evidence type="ECO:0000256" key="2">
    <source>
        <dbReference type="ARBA" id="ARBA00023134"/>
    </source>
</evidence>
<dbReference type="SUPFAM" id="SSF47391">
    <property type="entry name" value="Dimerization-anchoring domain of cAMP-dependent PK regulatory subunit"/>
    <property type="match status" value="1"/>
</dbReference>
<feature type="binding site" evidence="4">
    <location>
        <position position="91"/>
    </location>
    <ligand>
        <name>Mg(2+)</name>
        <dbReference type="ChEBI" id="CHEBI:18420"/>
    </ligand>
</feature>
<dbReference type="PANTHER" id="PTHR46090">
    <property type="entry name" value="ADP-RIBOSYLATION FACTOR-LIKE PROTEIN 13B"/>
    <property type="match status" value="1"/>
</dbReference>
<dbReference type="CDD" id="cd22961">
    <property type="entry name" value="DD_TEX55-like"/>
    <property type="match status" value="1"/>
</dbReference>
<dbReference type="AlphaFoldDB" id="A0A7S1JAY0"/>
<protein>
    <submittedName>
        <fullName evidence="5">Uncharacterized protein</fullName>
    </submittedName>
</protein>
<dbReference type="PANTHER" id="PTHR46090:SF2">
    <property type="entry name" value="ADP-RIBOSYLATION FACTOR-LIKE PROTEIN 13B"/>
    <property type="match status" value="1"/>
</dbReference>
<feature type="binding site" evidence="3">
    <location>
        <begin position="186"/>
        <end position="189"/>
    </location>
    <ligand>
        <name>GTP</name>
        <dbReference type="ChEBI" id="CHEBI:37565"/>
    </ligand>
</feature>
<gene>
    <name evidence="5" type="ORF">EGYM00392_LOCUS48754</name>
</gene>
<evidence type="ECO:0000256" key="1">
    <source>
        <dbReference type="ARBA" id="ARBA00022741"/>
    </source>
</evidence>
<dbReference type="PRINTS" id="PR00328">
    <property type="entry name" value="SAR1GTPBP"/>
</dbReference>
<dbReference type="SUPFAM" id="SSF52540">
    <property type="entry name" value="P-loop containing nucleoside triphosphate hydrolases"/>
    <property type="match status" value="1"/>
</dbReference>
<dbReference type="Gene3D" id="3.40.50.300">
    <property type="entry name" value="P-loop containing nucleotide triphosphate hydrolases"/>
    <property type="match status" value="1"/>
</dbReference>
<evidence type="ECO:0000256" key="3">
    <source>
        <dbReference type="PIRSR" id="PIRSR606689-1"/>
    </source>
</evidence>
<feature type="binding site" evidence="3">
    <location>
        <begin position="84"/>
        <end position="91"/>
    </location>
    <ligand>
        <name>GTP</name>
        <dbReference type="ChEBI" id="CHEBI:37565"/>
    </ligand>
</feature>
<dbReference type="InterPro" id="IPR027417">
    <property type="entry name" value="P-loop_NTPase"/>
</dbReference>
<dbReference type="GO" id="GO:0046872">
    <property type="term" value="F:metal ion binding"/>
    <property type="evidence" value="ECO:0007669"/>
    <property type="project" value="UniProtKB-KW"/>
</dbReference>
<dbReference type="SMART" id="SM00178">
    <property type="entry name" value="SAR"/>
    <property type="match status" value="1"/>
</dbReference>